<dbReference type="RefSeq" id="WP_141643017.1">
    <property type="nucleotide sequence ID" value="NZ_VIFM01000046.1"/>
</dbReference>
<reference evidence="3 4" key="1">
    <citation type="submission" date="2019-06" db="EMBL/GenBank/DDBJ databases">
        <authorList>
            <person name="Livingstone P."/>
            <person name="Whitworth D."/>
        </authorList>
    </citation>
    <scope>NUCLEOTIDE SEQUENCE [LARGE SCALE GENOMIC DNA]</scope>
    <source>
        <strain evidence="3 4">AM401</strain>
    </source>
</reference>
<dbReference type="EMBL" id="VIFM01000046">
    <property type="protein sequence ID" value="TQF15322.1"/>
    <property type="molecule type" value="Genomic_DNA"/>
</dbReference>
<evidence type="ECO:0000256" key="1">
    <source>
        <dbReference type="SAM" id="Phobius"/>
    </source>
</evidence>
<comment type="caution">
    <text evidence="3">The sequence shown here is derived from an EMBL/GenBank/DDBJ whole genome shotgun (WGS) entry which is preliminary data.</text>
</comment>
<evidence type="ECO:0000313" key="3">
    <source>
        <dbReference type="EMBL" id="TQF15322.1"/>
    </source>
</evidence>
<accession>A0A540X230</accession>
<keyword evidence="1" id="KW-0812">Transmembrane</keyword>
<sequence>MRSIDRPGVASGQSGQAAVETALIVPMMVFMVLGIIQLGMVHNARLMTEYGAYRAVRAGIVNHGGCKLMEQAALAALLPTLPPLSGSGGMASRIDTLDRAMKFHKAYTARLRRPEPFYARAGLPLLQVEVLNPKSGELAGLFGTYGSHLDTLEIDYDDVRDDRVIEANLLSIRLTYFYELRIPFANWQLHSFYLGREFLDELKGLQFENQRAGGQTATAYLQNRGRNGGKFHPQLVTLAQLGGNDRKYVLPLVATWSMRMQSNLFNNDEHGPNTCAIDG</sequence>
<keyword evidence="4" id="KW-1185">Reference proteome</keyword>
<dbReference type="OrthoDB" id="5490152at2"/>
<proteinExistence type="predicted"/>
<name>A0A540X230_9BACT</name>
<feature type="transmembrane region" description="Helical" evidence="1">
    <location>
        <begin position="21"/>
        <end position="40"/>
    </location>
</feature>
<evidence type="ECO:0000259" key="2">
    <source>
        <dbReference type="Pfam" id="PF07811"/>
    </source>
</evidence>
<keyword evidence="1" id="KW-0472">Membrane</keyword>
<dbReference type="AlphaFoldDB" id="A0A540X230"/>
<dbReference type="Proteomes" id="UP000315369">
    <property type="component" value="Unassembled WGS sequence"/>
</dbReference>
<evidence type="ECO:0000313" key="4">
    <source>
        <dbReference type="Proteomes" id="UP000315369"/>
    </source>
</evidence>
<gene>
    <name evidence="3" type="ORF">FJV41_14235</name>
</gene>
<feature type="domain" description="TadE-like" evidence="2">
    <location>
        <begin position="15"/>
        <end position="57"/>
    </location>
</feature>
<protein>
    <submittedName>
        <fullName evidence="3">Pilus assembly protein</fullName>
    </submittedName>
</protein>
<keyword evidence="1" id="KW-1133">Transmembrane helix</keyword>
<dbReference type="InterPro" id="IPR012495">
    <property type="entry name" value="TadE-like_dom"/>
</dbReference>
<organism evidence="3 4">
    <name type="scientific">Myxococcus llanfairpwllgwyngyllgogerychwyrndrobwllllantysiliogogogochensis</name>
    <dbReference type="NCBI Taxonomy" id="2590453"/>
    <lineage>
        <taxon>Bacteria</taxon>
        <taxon>Pseudomonadati</taxon>
        <taxon>Myxococcota</taxon>
        <taxon>Myxococcia</taxon>
        <taxon>Myxococcales</taxon>
        <taxon>Cystobacterineae</taxon>
        <taxon>Myxococcaceae</taxon>
        <taxon>Myxococcus</taxon>
    </lineage>
</organism>
<dbReference type="Pfam" id="PF07811">
    <property type="entry name" value="TadE"/>
    <property type="match status" value="1"/>
</dbReference>